<dbReference type="EMBL" id="CP060716">
    <property type="protein sequence ID" value="QNN62233.1"/>
    <property type="molecule type" value="Genomic_DNA"/>
</dbReference>
<dbReference type="InterPro" id="IPR050509">
    <property type="entry name" value="CoA-transferase_III"/>
</dbReference>
<keyword evidence="4" id="KW-1185">Reference proteome</keyword>
<sequence length="409" mass="44014">MTTQHPNPGGALHGITVLDLGGEIANYCGRMFAQLGANVILVEPPGGSSYRAAPPLAQSTGESLRFAYDNCDKRSIEVNLGTPEGRETFTRLAKSADLLLDDRTQHDLEAQGFGYDELHTQFPNLTVTAITPFGLAGPYSNYVATDATCMAFGGMLWLGGYDDGAPVQAAGHQSFRAGSLFGAVASMAALVSENGGAGEVIDVSVQECVSLGLENAIQFYDLEGHNRRRHGGKQKQAGFGVFPCADGYVFLIAGGIGGNRFWGNFTEWMQDAGVPNAALLEEQRWWERSFVESDEGKDLFWEIFTQYSERHTKAELLEAAIKWNVPLSPVKTLAEVHESLQLLAREFFTEMRIGEALVDAPGAPYRLLGTPWQSGGHAPQVGQDSDVILSELGADATSVATAQGRGNYA</sequence>
<dbReference type="Gene3D" id="3.40.50.10540">
    <property type="entry name" value="Crotonobetainyl-coa:carnitine coa-transferase, domain 1"/>
    <property type="match status" value="1"/>
</dbReference>
<proteinExistence type="inferred from homology"/>
<keyword evidence="2 3" id="KW-0808">Transferase</keyword>
<gene>
    <name evidence="3" type="ORF">H9L06_08060</name>
</gene>
<dbReference type="AlphaFoldDB" id="A0A7G9S308"/>
<evidence type="ECO:0000313" key="3">
    <source>
        <dbReference type="EMBL" id="QNN62233.1"/>
    </source>
</evidence>
<dbReference type="Proteomes" id="UP000515934">
    <property type="component" value="Chromosome"/>
</dbReference>
<evidence type="ECO:0000313" key="4">
    <source>
        <dbReference type="Proteomes" id="UP000515934"/>
    </source>
</evidence>
<dbReference type="InterPro" id="IPR003673">
    <property type="entry name" value="CoA-Trfase_fam_III"/>
</dbReference>
<dbReference type="PANTHER" id="PTHR48228">
    <property type="entry name" value="SUCCINYL-COA--D-CITRAMALATE COA-TRANSFERASE"/>
    <property type="match status" value="1"/>
</dbReference>
<organism evidence="3 4">
    <name type="scientific">Leucobacter denitrificans</name>
    <dbReference type="NCBI Taxonomy" id="683042"/>
    <lineage>
        <taxon>Bacteria</taxon>
        <taxon>Bacillati</taxon>
        <taxon>Actinomycetota</taxon>
        <taxon>Actinomycetes</taxon>
        <taxon>Micrococcales</taxon>
        <taxon>Microbacteriaceae</taxon>
        <taxon>Leucobacter</taxon>
    </lineage>
</organism>
<dbReference type="SUPFAM" id="SSF89796">
    <property type="entry name" value="CoA-transferase family III (CaiB/BaiF)"/>
    <property type="match status" value="1"/>
</dbReference>
<accession>A0A7G9S308</accession>
<dbReference type="Pfam" id="PF02515">
    <property type="entry name" value="CoA_transf_3"/>
    <property type="match status" value="1"/>
</dbReference>
<evidence type="ECO:0000256" key="1">
    <source>
        <dbReference type="ARBA" id="ARBA00008383"/>
    </source>
</evidence>
<dbReference type="InterPro" id="IPR023606">
    <property type="entry name" value="CoA-Trfase_III_dom_1_sf"/>
</dbReference>
<dbReference type="InterPro" id="IPR044855">
    <property type="entry name" value="CoA-Trfase_III_dom3_sf"/>
</dbReference>
<evidence type="ECO:0000256" key="2">
    <source>
        <dbReference type="ARBA" id="ARBA00022679"/>
    </source>
</evidence>
<protein>
    <submittedName>
        <fullName evidence="3">CoA transferase</fullName>
    </submittedName>
</protein>
<dbReference type="RefSeq" id="WP_187554704.1">
    <property type="nucleotide sequence ID" value="NZ_CP060716.1"/>
</dbReference>
<dbReference type="Gene3D" id="3.30.1540.10">
    <property type="entry name" value="formyl-coa transferase, domain 3"/>
    <property type="match status" value="1"/>
</dbReference>
<dbReference type="PANTHER" id="PTHR48228:SF6">
    <property type="entry name" value="L-CARNITINE COA-TRANSFERASE"/>
    <property type="match status" value="1"/>
</dbReference>
<name>A0A7G9S308_9MICO</name>
<reference evidence="3 4" key="1">
    <citation type="submission" date="2020-08" db="EMBL/GenBank/DDBJ databases">
        <title>Genome sequence of Leucobacter denitrificans KACC 14055T.</title>
        <authorList>
            <person name="Hyun D.-W."/>
            <person name="Bae J.-W."/>
        </authorList>
    </citation>
    <scope>NUCLEOTIDE SEQUENCE [LARGE SCALE GENOMIC DNA]</scope>
    <source>
        <strain evidence="3 4">KACC 14055</strain>
    </source>
</reference>
<dbReference type="KEGG" id="ldn:H9L06_08060"/>
<dbReference type="GO" id="GO:0016740">
    <property type="term" value="F:transferase activity"/>
    <property type="evidence" value="ECO:0007669"/>
    <property type="project" value="UniProtKB-KW"/>
</dbReference>
<comment type="similarity">
    <text evidence="1">Belongs to the CoA-transferase III family.</text>
</comment>